<dbReference type="EMBL" id="MUJZ01018743">
    <property type="protein sequence ID" value="OTF80330.1"/>
    <property type="molecule type" value="Genomic_DNA"/>
</dbReference>
<accession>A0A1Y3BHC6</accession>
<organism evidence="1 2">
    <name type="scientific">Euroglyphus maynei</name>
    <name type="common">Mayne's house dust mite</name>
    <dbReference type="NCBI Taxonomy" id="6958"/>
    <lineage>
        <taxon>Eukaryota</taxon>
        <taxon>Metazoa</taxon>
        <taxon>Ecdysozoa</taxon>
        <taxon>Arthropoda</taxon>
        <taxon>Chelicerata</taxon>
        <taxon>Arachnida</taxon>
        <taxon>Acari</taxon>
        <taxon>Acariformes</taxon>
        <taxon>Sarcoptiformes</taxon>
        <taxon>Astigmata</taxon>
        <taxon>Psoroptidia</taxon>
        <taxon>Analgoidea</taxon>
        <taxon>Pyroglyphidae</taxon>
        <taxon>Pyroglyphinae</taxon>
        <taxon>Euroglyphus</taxon>
    </lineage>
</organism>
<reference evidence="1 2" key="1">
    <citation type="submission" date="2017-03" db="EMBL/GenBank/DDBJ databases">
        <title>Genome Survey of Euroglyphus maynei.</title>
        <authorList>
            <person name="Arlian L.G."/>
            <person name="Morgan M.S."/>
            <person name="Rider S.D."/>
        </authorList>
    </citation>
    <scope>NUCLEOTIDE SEQUENCE [LARGE SCALE GENOMIC DNA]</scope>
    <source>
        <strain evidence="1">Arlian Lab</strain>
        <tissue evidence="1">Whole body</tissue>
    </source>
</reference>
<sequence length="153" mass="16605">NGGNSYSQHLTPFLGTTYGSPNSHQSYEHHSGYVPQTGFFDSNLPIDDESLYLSSSNSNAKQLNNTDTEGESINTLLPSNGSNAPTSRINMAPLISTRLSTASSSSAEPIEMLIIKQQQHQSPRSTVAESFARIQNAVHATPPVIATHLYRQM</sequence>
<evidence type="ECO:0000313" key="1">
    <source>
        <dbReference type="EMBL" id="OTF80330.1"/>
    </source>
</evidence>
<proteinExistence type="predicted"/>
<gene>
    <name evidence="1" type="ORF">BLA29_003779</name>
</gene>
<dbReference type="Proteomes" id="UP000194236">
    <property type="component" value="Unassembled WGS sequence"/>
</dbReference>
<comment type="caution">
    <text evidence="1">The sequence shown here is derived from an EMBL/GenBank/DDBJ whole genome shotgun (WGS) entry which is preliminary data.</text>
</comment>
<protein>
    <submittedName>
        <fullName evidence="1">Uncharacterized protein</fullName>
    </submittedName>
</protein>
<name>A0A1Y3BHC6_EURMA</name>
<evidence type="ECO:0000313" key="2">
    <source>
        <dbReference type="Proteomes" id="UP000194236"/>
    </source>
</evidence>
<keyword evidence="2" id="KW-1185">Reference proteome</keyword>
<feature type="non-terminal residue" evidence="1">
    <location>
        <position position="1"/>
    </location>
</feature>
<dbReference type="AlphaFoldDB" id="A0A1Y3BHC6"/>